<dbReference type="PROSITE" id="PS50109">
    <property type="entry name" value="HIS_KIN"/>
    <property type="match status" value="1"/>
</dbReference>
<keyword evidence="13 14" id="KW-0472">Membrane</keyword>
<evidence type="ECO:0000313" key="18">
    <source>
        <dbReference type="Proteomes" id="UP000789803"/>
    </source>
</evidence>
<dbReference type="SMART" id="SM00304">
    <property type="entry name" value="HAMP"/>
    <property type="match status" value="1"/>
</dbReference>
<evidence type="ECO:0000256" key="1">
    <source>
        <dbReference type="ARBA" id="ARBA00000085"/>
    </source>
</evidence>
<dbReference type="PANTHER" id="PTHR45528">
    <property type="entry name" value="SENSOR HISTIDINE KINASE CPXA"/>
    <property type="match status" value="1"/>
</dbReference>
<dbReference type="Pfam" id="PF00512">
    <property type="entry name" value="HisKA"/>
    <property type="match status" value="1"/>
</dbReference>
<proteinExistence type="predicted"/>
<dbReference type="InterPro" id="IPR003661">
    <property type="entry name" value="HisK_dim/P_dom"/>
</dbReference>
<dbReference type="InterPro" id="IPR003594">
    <property type="entry name" value="HATPase_dom"/>
</dbReference>
<evidence type="ECO:0000256" key="6">
    <source>
        <dbReference type="ARBA" id="ARBA00022679"/>
    </source>
</evidence>
<accession>A0ABM8Q4K7</accession>
<dbReference type="SUPFAM" id="SSF47384">
    <property type="entry name" value="Homodimeric domain of signal transducing histidine kinase"/>
    <property type="match status" value="1"/>
</dbReference>
<evidence type="ECO:0000256" key="12">
    <source>
        <dbReference type="ARBA" id="ARBA00023012"/>
    </source>
</evidence>
<evidence type="ECO:0000256" key="5">
    <source>
        <dbReference type="ARBA" id="ARBA00022553"/>
    </source>
</evidence>
<feature type="transmembrane region" description="Helical" evidence="14">
    <location>
        <begin position="152"/>
        <end position="177"/>
    </location>
</feature>
<dbReference type="EMBL" id="CAJHOF010000005">
    <property type="protein sequence ID" value="CAD7287816.1"/>
    <property type="molecule type" value="Genomic_DNA"/>
</dbReference>
<evidence type="ECO:0000256" key="10">
    <source>
        <dbReference type="ARBA" id="ARBA00022840"/>
    </source>
</evidence>
<evidence type="ECO:0000259" key="15">
    <source>
        <dbReference type="PROSITE" id="PS50109"/>
    </source>
</evidence>
<dbReference type="GO" id="GO:0016740">
    <property type="term" value="F:transferase activity"/>
    <property type="evidence" value="ECO:0007669"/>
    <property type="project" value="UniProtKB-KW"/>
</dbReference>
<reference evidence="17 18" key="1">
    <citation type="submission" date="2020-11" db="EMBL/GenBank/DDBJ databases">
        <authorList>
            <person name="Peeters C."/>
        </authorList>
    </citation>
    <scope>NUCLEOTIDE SEQUENCE [LARGE SCALE GENOMIC DNA]</scope>
    <source>
        <strain evidence="17 18">LMG 7974</strain>
    </source>
</reference>
<dbReference type="Proteomes" id="UP000789803">
    <property type="component" value="Unassembled WGS sequence"/>
</dbReference>
<evidence type="ECO:0000256" key="11">
    <source>
        <dbReference type="ARBA" id="ARBA00022989"/>
    </source>
</evidence>
<dbReference type="PROSITE" id="PS50885">
    <property type="entry name" value="HAMP"/>
    <property type="match status" value="1"/>
</dbReference>
<dbReference type="CDD" id="cd00082">
    <property type="entry name" value="HisKA"/>
    <property type="match status" value="1"/>
</dbReference>
<dbReference type="Pfam" id="PF00672">
    <property type="entry name" value="HAMP"/>
    <property type="match status" value="1"/>
</dbReference>
<dbReference type="RefSeq" id="WP_229932517.1">
    <property type="nucleotide sequence ID" value="NZ_CAJHOF010000005.1"/>
</dbReference>
<evidence type="ECO:0000256" key="8">
    <source>
        <dbReference type="ARBA" id="ARBA00022741"/>
    </source>
</evidence>
<keyword evidence="18" id="KW-1185">Reference proteome</keyword>
<evidence type="ECO:0000313" key="17">
    <source>
        <dbReference type="EMBL" id="CAD7287816.1"/>
    </source>
</evidence>
<dbReference type="InterPro" id="IPR003660">
    <property type="entry name" value="HAMP_dom"/>
</dbReference>
<feature type="domain" description="HAMP" evidence="16">
    <location>
        <begin position="181"/>
        <end position="235"/>
    </location>
</feature>
<dbReference type="Gene3D" id="1.10.287.130">
    <property type="match status" value="1"/>
</dbReference>
<dbReference type="PANTHER" id="PTHR45528:SF1">
    <property type="entry name" value="SENSOR HISTIDINE KINASE CPXA"/>
    <property type="match status" value="1"/>
</dbReference>
<feature type="transmembrane region" description="Helical" evidence="14">
    <location>
        <begin position="31"/>
        <end position="52"/>
    </location>
</feature>
<dbReference type="CDD" id="cd06225">
    <property type="entry name" value="HAMP"/>
    <property type="match status" value="1"/>
</dbReference>
<comment type="subcellular location">
    <subcellularLocation>
        <location evidence="2">Cell membrane</location>
        <topology evidence="2">Multi-pass membrane protein</topology>
    </subcellularLocation>
</comment>
<keyword evidence="8" id="KW-0547">Nucleotide-binding</keyword>
<organism evidence="17 18">
    <name type="scientific">Campylobacter majalis</name>
    <dbReference type="NCBI Taxonomy" id="2790656"/>
    <lineage>
        <taxon>Bacteria</taxon>
        <taxon>Pseudomonadati</taxon>
        <taxon>Campylobacterota</taxon>
        <taxon>Epsilonproteobacteria</taxon>
        <taxon>Campylobacterales</taxon>
        <taxon>Campylobacteraceae</taxon>
        <taxon>Campylobacter</taxon>
    </lineage>
</organism>
<keyword evidence="12" id="KW-0902">Two-component regulatory system</keyword>
<keyword evidence="7 14" id="KW-0812">Transmembrane</keyword>
<evidence type="ECO:0000256" key="4">
    <source>
        <dbReference type="ARBA" id="ARBA00022475"/>
    </source>
</evidence>
<keyword evidence="10" id="KW-0067">ATP-binding</keyword>
<gene>
    <name evidence="17" type="primary">sasA_3</name>
    <name evidence="17" type="ORF">LMG7974_00704</name>
</gene>
<keyword evidence="11 14" id="KW-1133">Transmembrane helix</keyword>
<protein>
    <recommendedName>
        <fullName evidence="3">histidine kinase</fullName>
        <ecNumber evidence="3">2.7.13.3</ecNumber>
    </recommendedName>
</protein>
<sequence>MLDLVILSKQGEIKAMLSKLKNIEISHKITLWYSVFMLILVIITISLSLFIANKVAKYETHKKLINKVEQISHDINKYEEYDDGVFLIILQRQKGVIKGQYPKNFDPKQRFSGSKIGFYENNKTKFYYYDRPIKKQKDTIIRAIILADNTQSILGSLFFAIALIAPILFVIAIFVGYKLAKNALAPINQISKTAQTISQSADFSKRVKTSNNNDELAKLSSVINEMLQTLQIKFQNEKQLTSDISHELKTPISVILSQAQYAIQHADTLDEAKQCLQVIQKQSKKMAELTNQILQISKIENLTNIKMKRVCLSEILQSILNDFDKISNKKLITKIDPNIYINADITLLERAINNILDNALKFSRSKIEVNLKIDNSVAKLSIKDDGEGIEKSEFDKIFNKFYQVEASRNKMQNSGNGLGLFMSAQIARLHNAKITINSEPKSYSEFCIEFLIN</sequence>
<dbReference type="InterPro" id="IPR004358">
    <property type="entry name" value="Sig_transdc_His_kin-like_C"/>
</dbReference>
<dbReference type="SUPFAM" id="SSF55874">
    <property type="entry name" value="ATPase domain of HSP90 chaperone/DNA topoisomerase II/histidine kinase"/>
    <property type="match status" value="1"/>
</dbReference>
<keyword evidence="6 17" id="KW-0808">Transferase</keyword>
<dbReference type="InterPro" id="IPR036097">
    <property type="entry name" value="HisK_dim/P_sf"/>
</dbReference>
<evidence type="ECO:0000256" key="3">
    <source>
        <dbReference type="ARBA" id="ARBA00012438"/>
    </source>
</evidence>
<dbReference type="Gene3D" id="6.10.340.10">
    <property type="match status" value="1"/>
</dbReference>
<evidence type="ECO:0000256" key="13">
    <source>
        <dbReference type="ARBA" id="ARBA00023136"/>
    </source>
</evidence>
<evidence type="ECO:0000256" key="14">
    <source>
        <dbReference type="SAM" id="Phobius"/>
    </source>
</evidence>
<evidence type="ECO:0000256" key="7">
    <source>
        <dbReference type="ARBA" id="ARBA00022692"/>
    </source>
</evidence>
<dbReference type="EC" id="2.7.13.3" evidence="3"/>
<dbReference type="Pfam" id="PF02518">
    <property type="entry name" value="HATPase_c"/>
    <property type="match status" value="1"/>
</dbReference>
<dbReference type="PRINTS" id="PR00344">
    <property type="entry name" value="BCTRLSENSOR"/>
</dbReference>
<keyword evidence="5" id="KW-0597">Phosphoprotein</keyword>
<keyword evidence="9" id="KW-0418">Kinase</keyword>
<dbReference type="SMART" id="SM00388">
    <property type="entry name" value="HisKA"/>
    <property type="match status" value="1"/>
</dbReference>
<comment type="caution">
    <text evidence="17">The sequence shown here is derived from an EMBL/GenBank/DDBJ whole genome shotgun (WGS) entry which is preliminary data.</text>
</comment>
<evidence type="ECO:0000256" key="9">
    <source>
        <dbReference type="ARBA" id="ARBA00022777"/>
    </source>
</evidence>
<comment type="catalytic activity">
    <reaction evidence="1">
        <text>ATP + protein L-histidine = ADP + protein N-phospho-L-histidine.</text>
        <dbReference type="EC" id="2.7.13.3"/>
    </reaction>
</comment>
<dbReference type="SMART" id="SM00387">
    <property type="entry name" value="HATPase_c"/>
    <property type="match status" value="1"/>
</dbReference>
<name>A0ABM8Q4K7_9BACT</name>
<evidence type="ECO:0000259" key="16">
    <source>
        <dbReference type="PROSITE" id="PS50885"/>
    </source>
</evidence>
<dbReference type="InterPro" id="IPR005467">
    <property type="entry name" value="His_kinase_dom"/>
</dbReference>
<dbReference type="InterPro" id="IPR036890">
    <property type="entry name" value="HATPase_C_sf"/>
</dbReference>
<evidence type="ECO:0000256" key="2">
    <source>
        <dbReference type="ARBA" id="ARBA00004651"/>
    </source>
</evidence>
<keyword evidence="4" id="KW-1003">Cell membrane</keyword>
<feature type="domain" description="Histidine kinase" evidence="15">
    <location>
        <begin position="243"/>
        <end position="453"/>
    </location>
</feature>
<dbReference type="Gene3D" id="3.30.565.10">
    <property type="entry name" value="Histidine kinase-like ATPase, C-terminal domain"/>
    <property type="match status" value="1"/>
</dbReference>
<dbReference type="InterPro" id="IPR050398">
    <property type="entry name" value="HssS/ArlS-like"/>
</dbReference>